<dbReference type="FunFam" id="1.25.40.10:FF:000062">
    <property type="entry name" value="Signal recognition particle subunit SRP72"/>
    <property type="match status" value="1"/>
</dbReference>
<dbReference type="Pfam" id="PF08492">
    <property type="entry name" value="SRP72"/>
    <property type="match status" value="1"/>
</dbReference>
<keyword evidence="7" id="KW-0802">TPR repeat</keyword>
<accession>A0A8B9JDW9</accession>
<feature type="compositionally biased region" description="Basic and acidic residues" evidence="12">
    <location>
        <begin position="478"/>
        <end position="488"/>
    </location>
</feature>
<feature type="domain" description="Signal recognition particle SRP72 subunit RNA-binding" evidence="13">
    <location>
        <begin position="467"/>
        <end position="524"/>
    </location>
</feature>
<dbReference type="AlphaFoldDB" id="A0A8B9JDW9"/>
<comment type="similarity">
    <text evidence="3 11">Belongs to the SRP72 family.</text>
</comment>
<dbReference type="SUPFAM" id="SSF48452">
    <property type="entry name" value="TPR-like"/>
    <property type="match status" value="2"/>
</dbReference>
<feature type="compositionally biased region" description="Basic and acidic residues" evidence="12">
    <location>
        <begin position="500"/>
        <end position="521"/>
    </location>
</feature>
<feature type="compositionally biased region" description="Low complexity" evidence="12">
    <location>
        <begin position="552"/>
        <end position="572"/>
    </location>
</feature>
<dbReference type="FunFam" id="1.25.40.10:FF:000133">
    <property type="entry name" value="Signal recognition particle subunit SRP72"/>
    <property type="match status" value="1"/>
</dbReference>
<dbReference type="GO" id="GO:0005783">
    <property type="term" value="C:endoplasmic reticulum"/>
    <property type="evidence" value="ECO:0007669"/>
    <property type="project" value="UniProtKB-SubCell"/>
</dbReference>
<feature type="compositionally biased region" description="Basic residues" evidence="12">
    <location>
        <begin position="588"/>
        <end position="604"/>
    </location>
</feature>
<keyword evidence="5 11" id="KW-0963">Cytoplasm</keyword>
<evidence type="ECO:0000256" key="4">
    <source>
        <dbReference type="ARBA" id="ARBA00018350"/>
    </source>
</evidence>
<dbReference type="GO" id="GO:0043022">
    <property type="term" value="F:ribosome binding"/>
    <property type="evidence" value="ECO:0007669"/>
    <property type="project" value="TreeGrafter"/>
</dbReference>
<evidence type="ECO:0000256" key="7">
    <source>
        <dbReference type="ARBA" id="ARBA00022803"/>
    </source>
</evidence>
<evidence type="ECO:0000256" key="10">
    <source>
        <dbReference type="ARBA" id="ARBA00023274"/>
    </source>
</evidence>
<dbReference type="PANTHER" id="PTHR14094:SF9">
    <property type="entry name" value="SIGNAL RECOGNITION PARTICLE SUBUNIT SRP72"/>
    <property type="match status" value="1"/>
</dbReference>
<dbReference type="Proteomes" id="UP000694621">
    <property type="component" value="Unplaced"/>
</dbReference>
<dbReference type="GO" id="GO:0008312">
    <property type="term" value="F:7S RNA binding"/>
    <property type="evidence" value="ECO:0007669"/>
    <property type="project" value="InterPro"/>
</dbReference>
<dbReference type="Gene3D" id="1.25.40.10">
    <property type="entry name" value="Tetratricopeptide repeat domain"/>
    <property type="match status" value="2"/>
</dbReference>
<feature type="region of interest" description="Disordered" evidence="12">
    <location>
        <begin position="476"/>
        <end position="604"/>
    </location>
</feature>
<dbReference type="GO" id="GO:0006614">
    <property type="term" value="P:SRP-dependent cotranslational protein targeting to membrane"/>
    <property type="evidence" value="ECO:0007669"/>
    <property type="project" value="UniProtKB-UniRule"/>
</dbReference>
<feature type="compositionally biased region" description="Basic residues" evidence="12">
    <location>
        <begin position="489"/>
        <end position="498"/>
    </location>
</feature>
<evidence type="ECO:0000256" key="5">
    <source>
        <dbReference type="ARBA" id="ARBA00022490"/>
    </source>
</evidence>
<evidence type="ECO:0000313" key="15">
    <source>
        <dbReference type="Proteomes" id="UP000694621"/>
    </source>
</evidence>
<dbReference type="Pfam" id="PF17004">
    <property type="entry name" value="SRP_TPR_like"/>
    <property type="match status" value="1"/>
</dbReference>
<evidence type="ECO:0000256" key="12">
    <source>
        <dbReference type="SAM" id="MobiDB-lite"/>
    </source>
</evidence>
<dbReference type="PANTHER" id="PTHR14094">
    <property type="entry name" value="SIGNAL RECOGNITION PARTICLE 72"/>
    <property type="match status" value="1"/>
</dbReference>
<comment type="subcellular location">
    <subcellularLocation>
        <location evidence="2 11">Cytoplasm</location>
    </subcellularLocation>
    <subcellularLocation>
        <location evidence="1">Endoplasmic reticulum</location>
    </subcellularLocation>
</comment>
<evidence type="ECO:0000256" key="3">
    <source>
        <dbReference type="ARBA" id="ARBA00007676"/>
    </source>
</evidence>
<dbReference type="InterPro" id="IPR011990">
    <property type="entry name" value="TPR-like_helical_dom_sf"/>
</dbReference>
<name>A0A8B9JDW9_ASTMX</name>
<keyword evidence="8" id="KW-0256">Endoplasmic reticulum</keyword>
<evidence type="ECO:0000256" key="2">
    <source>
        <dbReference type="ARBA" id="ARBA00004496"/>
    </source>
</evidence>
<dbReference type="Ensembl" id="ENSAMXT00005022230.1">
    <property type="protein sequence ID" value="ENSAMXP00005020116.1"/>
    <property type="gene ID" value="ENSAMXG00005010134.1"/>
</dbReference>
<dbReference type="InterPro" id="IPR013699">
    <property type="entry name" value="Signal_recog_part_SRP72_RNA-bd"/>
</dbReference>
<dbReference type="GO" id="GO:0005786">
    <property type="term" value="C:signal recognition particle, endoplasmic reticulum targeting"/>
    <property type="evidence" value="ECO:0007669"/>
    <property type="project" value="UniProtKB-UniRule"/>
</dbReference>
<keyword evidence="6" id="KW-0677">Repeat</keyword>
<evidence type="ECO:0000256" key="9">
    <source>
        <dbReference type="ARBA" id="ARBA00023135"/>
    </source>
</evidence>
<dbReference type="InterPro" id="IPR026270">
    <property type="entry name" value="SRP72"/>
</dbReference>
<evidence type="ECO:0000256" key="6">
    <source>
        <dbReference type="ARBA" id="ARBA00022737"/>
    </source>
</evidence>
<proteinExistence type="inferred from homology"/>
<evidence type="ECO:0000313" key="14">
    <source>
        <dbReference type="Ensembl" id="ENSAMXP00005020116.1"/>
    </source>
</evidence>
<sequence>MAGGAGSLAALWTEVNRCGQSGDFSRALKAVNKILHENKEDVTALHCKVVCLIQNGGFKEALNVMNTHTKSLSSDLIGFEKAYCEYRLNRVENALKTIEGISEQTDKLKELYGQVLYRLERYDECEAVYKDLIRNSQDEYEEERKTNLAAVQAAQSTWENTTPEDLGLPESTYELCYNSACSLIGRGQLSAAMKKLQEAEELCRMSLAEDTDQNVFDSKKKVKLMNAEGVEYKLAKKQLQAIEFNKALLAMYTNQADQCRKLSSALQSQNPGHPRPVLIKVAQLCREKQHNKAIELLQRFSEEYPESASGIKLTMAQLYLTQGHVTKACDILRSIEDFKHKQGMVSALVTMYTHEEDIDSAIDVFSQSIQYYQSEQPGSPAHLSLVREAADFKLRYGRKKEAISDLEQLWKQNTKDVHTLAQLISAYSLVDQDKAKALSKHLPSPDTMSFNIDVDELENSHGATYVRKKAGKVVGETVPKEQGQEDVKKKKKKKKGKLPKNYDPKSTPDPERWLPMRERSYYRGRKKGKKKEQVGRGTQGATSGATAELDASKTASSPPTSPRPGSGTGSASNVVPPRQQKPAASGATRKKAPPKKKKSGKSGW</sequence>
<organism evidence="14 15">
    <name type="scientific">Astyanax mexicanus</name>
    <name type="common">Blind cave fish</name>
    <name type="synonym">Astyanax fasciatus mexicanus</name>
    <dbReference type="NCBI Taxonomy" id="7994"/>
    <lineage>
        <taxon>Eukaryota</taxon>
        <taxon>Metazoa</taxon>
        <taxon>Chordata</taxon>
        <taxon>Craniata</taxon>
        <taxon>Vertebrata</taxon>
        <taxon>Euteleostomi</taxon>
        <taxon>Actinopterygii</taxon>
        <taxon>Neopterygii</taxon>
        <taxon>Teleostei</taxon>
        <taxon>Ostariophysi</taxon>
        <taxon>Characiformes</taxon>
        <taxon>Characoidei</taxon>
        <taxon>Acestrorhamphidae</taxon>
        <taxon>Acestrorhamphinae</taxon>
        <taxon>Astyanax</taxon>
    </lineage>
</organism>
<keyword evidence="9 11" id="KW-0733">Signal recognition particle</keyword>
<keyword evidence="10 11" id="KW-0687">Ribonucleoprotein</keyword>
<evidence type="ECO:0000256" key="8">
    <source>
        <dbReference type="ARBA" id="ARBA00022824"/>
    </source>
</evidence>
<evidence type="ECO:0000256" key="11">
    <source>
        <dbReference type="PIRNR" id="PIRNR038922"/>
    </source>
</evidence>
<evidence type="ECO:0000256" key="1">
    <source>
        <dbReference type="ARBA" id="ARBA00004240"/>
    </source>
</evidence>
<comment type="function">
    <text evidence="11">Component of the signal recognition particle (SRP) complex, a ribonucleoprotein complex that mediates the cotranslational targeting of secretory and membrane proteins to the endoplasmic reticulum (ER).</text>
</comment>
<protein>
    <recommendedName>
        <fullName evidence="4 11">Signal recognition particle subunit SRP72</fullName>
    </recommendedName>
</protein>
<dbReference type="InterPro" id="IPR031545">
    <property type="entry name" value="SRP72_TPR-like"/>
</dbReference>
<dbReference type="PIRSF" id="PIRSF038922">
    <property type="entry name" value="SRP72"/>
    <property type="match status" value="1"/>
</dbReference>
<reference evidence="14" key="1">
    <citation type="submission" date="2025-08" db="UniProtKB">
        <authorList>
            <consortium name="Ensembl"/>
        </authorList>
    </citation>
    <scope>IDENTIFICATION</scope>
</reference>
<evidence type="ECO:0000259" key="13">
    <source>
        <dbReference type="Pfam" id="PF08492"/>
    </source>
</evidence>